<keyword evidence="2" id="KW-1185">Reference proteome</keyword>
<evidence type="ECO:0000313" key="1">
    <source>
        <dbReference type="EMBL" id="KAL3660466.1"/>
    </source>
</evidence>
<proteinExistence type="predicted"/>
<dbReference type="AlphaFoldDB" id="A0ABD3F222"/>
<protein>
    <recommendedName>
        <fullName evidence="3">Ubiquitin-like protease family profile domain-containing protein</fullName>
    </recommendedName>
</protein>
<reference evidence="1 2" key="1">
    <citation type="submission" date="2024-09" db="EMBL/GenBank/DDBJ databases">
        <title>Genome sequencing and assembly of Phytophthora oleae, isolate VK10A, causative agent of rot of olive drupes.</title>
        <authorList>
            <person name="Conti Taguali S."/>
            <person name="Riolo M."/>
            <person name="La Spada F."/>
            <person name="Cacciola S.O."/>
            <person name="Dionisio G."/>
        </authorList>
    </citation>
    <scope>NUCLEOTIDE SEQUENCE [LARGE SCALE GENOMIC DNA]</scope>
    <source>
        <strain evidence="1 2">VK10A</strain>
    </source>
</reference>
<gene>
    <name evidence="1" type="ORF">V7S43_014614</name>
</gene>
<organism evidence="1 2">
    <name type="scientific">Phytophthora oleae</name>
    <dbReference type="NCBI Taxonomy" id="2107226"/>
    <lineage>
        <taxon>Eukaryota</taxon>
        <taxon>Sar</taxon>
        <taxon>Stramenopiles</taxon>
        <taxon>Oomycota</taxon>
        <taxon>Peronosporomycetes</taxon>
        <taxon>Peronosporales</taxon>
        <taxon>Peronosporaceae</taxon>
        <taxon>Phytophthora</taxon>
    </lineage>
</organism>
<dbReference type="Proteomes" id="UP001632037">
    <property type="component" value="Unassembled WGS sequence"/>
</dbReference>
<comment type="caution">
    <text evidence="1">The sequence shown here is derived from an EMBL/GenBank/DDBJ whole genome shotgun (WGS) entry which is preliminary data.</text>
</comment>
<accession>A0ABD3F222</accession>
<dbReference type="EMBL" id="JBIMZQ010000041">
    <property type="protein sequence ID" value="KAL3660466.1"/>
    <property type="molecule type" value="Genomic_DNA"/>
</dbReference>
<sequence length="93" mass="10481">MDKRANNKLLTELAKELVKTSLPGAYSITPVHSLIQKDGDSCGLFICLIFWRRFLKEAGNDYTSAGLLRRRWNILKCILDFSDESKGKETGSS</sequence>
<evidence type="ECO:0000313" key="2">
    <source>
        <dbReference type="Proteomes" id="UP001632037"/>
    </source>
</evidence>
<name>A0ABD3F222_9STRA</name>
<evidence type="ECO:0008006" key="3">
    <source>
        <dbReference type="Google" id="ProtNLM"/>
    </source>
</evidence>